<evidence type="ECO:0000313" key="2">
    <source>
        <dbReference type="EMBL" id="GIY64920.1"/>
    </source>
</evidence>
<gene>
    <name evidence="2" type="ORF">CDAR_483131</name>
</gene>
<protein>
    <submittedName>
        <fullName evidence="2">Uncharacterized protein</fullName>
    </submittedName>
</protein>
<proteinExistence type="predicted"/>
<feature type="compositionally biased region" description="Polar residues" evidence="1">
    <location>
        <begin position="88"/>
        <end position="97"/>
    </location>
</feature>
<accession>A0AAV4V5W7</accession>
<evidence type="ECO:0000256" key="1">
    <source>
        <dbReference type="SAM" id="MobiDB-lite"/>
    </source>
</evidence>
<keyword evidence="3" id="KW-1185">Reference proteome</keyword>
<sequence>MRGGGGRVESCWGPSRRKPKDIERVARSSLPTEFERSLDGLGLPRVVGRAVRGRKRKEGLLNGGRAPARGVVGGGMGLRTRQKGHHVITSSRPSFSAQGIEKGGVGEFVE</sequence>
<name>A0AAV4V5W7_9ARAC</name>
<comment type="caution">
    <text evidence="2">The sequence shown here is derived from an EMBL/GenBank/DDBJ whole genome shotgun (WGS) entry which is preliminary data.</text>
</comment>
<feature type="compositionally biased region" description="Gly residues" evidence="1">
    <location>
        <begin position="101"/>
        <end position="110"/>
    </location>
</feature>
<dbReference type="EMBL" id="BPLQ01012357">
    <property type="protein sequence ID" value="GIY64920.1"/>
    <property type="molecule type" value="Genomic_DNA"/>
</dbReference>
<dbReference type="Proteomes" id="UP001054837">
    <property type="component" value="Unassembled WGS sequence"/>
</dbReference>
<dbReference type="AlphaFoldDB" id="A0AAV4V5W7"/>
<reference evidence="2 3" key="1">
    <citation type="submission" date="2021-06" db="EMBL/GenBank/DDBJ databases">
        <title>Caerostris darwini draft genome.</title>
        <authorList>
            <person name="Kono N."/>
            <person name="Arakawa K."/>
        </authorList>
    </citation>
    <scope>NUCLEOTIDE SEQUENCE [LARGE SCALE GENOMIC DNA]</scope>
</reference>
<organism evidence="2 3">
    <name type="scientific">Caerostris darwini</name>
    <dbReference type="NCBI Taxonomy" id="1538125"/>
    <lineage>
        <taxon>Eukaryota</taxon>
        <taxon>Metazoa</taxon>
        <taxon>Ecdysozoa</taxon>
        <taxon>Arthropoda</taxon>
        <taxon>Chelicerata</taxon>
        <taxon>Arachnida</taxon>
        <taxon>Araneae</taxon>
        <taxon>Araneomorphae</taxon>
        <taxon>Entelegynae</taxon>
        <taxon>Araneoidea</taxon>
        <taxon>Araneidae</taxon>
        <taxon>Caerostris</taxon>
    </lineage>
</organism>
<evidence type="ECO:0000313" key="3">
    <source>
        <dbReference type="Proteomes" id="UP001054837"/>
    </source>
</evidence>
<feature type="region of interest" description="Disordered" evidence="1">
    <location>
        <begin position="58"/>
        <end position="110"/>
    </location>
</feature>